<accession>A0A131B9T3</accession>
<dbReference type="SMART" id="SM00849">
    <property type="entry name" value="Lactamase_B"/>
    <property type="match status" value="1"/>
</dbReference>
<proteinExistence type="predicted"/>
<dbReference type="Proteomes" id="UP000863577">
    <property type="component" value="Unassembled WGS sequence"/>
</dbReference>
<dbReference type="InterPro" id="IPR051682">
    <property type="entry name" value="Mito_Persulfide_Diox"/>
</dbReference>
<evidence type="ECO:0000313" key="3">
    <source>
        <dbReference type="EMBL" id="HAU2396788.1"/>
    </source>
</evidence>
<dbReference type="CDD" id="cd07724">
    <property type="entry name" value="POD-like_MBL-fold"/>
    <property type="match status" value="1"/>
</dbReference>
<comment type="caution">
    <text evidence="3">The sequence shown here is derived from an EMBL/GenBank/DDBJ whole genome shotgun (WGS) entry which is preliminary data.</text>
</comment>
<dbReference type="PANTHER" id="PTHR43084">
    <property type="entry name" value="PERSULFIDE DIOXYGENASE ETHE1"/>
    <property type="match status" value="1"/>
</dbReference>
<dbReference type="GO" id="GO:0006749">
    <property type="term" value="P:glutathione metabolic process"/>
    <property type="evidence" value="ECO:0007669"/>
    <property type="project" value="InterPro"/>
</dbReference>
<evidence type="ECO:0000313" key="4">
    <source>
        <dbReference type="Proteomes" id="UP000863577"/>
    </source>
</evidence>
<dbReference type="SUPFAM" id="SSF56281">
    <property type="entry name" value="Metallo-hydrolase/oxidoreductase"/>
    <property type="match status" value="1"/>
</dbReference>
<dbReference type="InterPro" id="IPR044528">
    <property type="entry name" value="POD-like_MBL-fold"/>
</dbReference>
<feature type="domain" description="Metallo-beta-lactamase" evidence="2">
    <location>
        <begin position="12"/>
        <end position="171"/>
    </location>
</feature>
<dbReference type="Pfam" id="PF00753">
    <property type="entry name" value="Lactamase_B"/>
    <property type="match status" value="1"/>
</dbReference>
<sequence>MIFHQLFDQDSCTYTYLIGSTFSKHAIIIDPVRSQVSHYINLINKLELNLVASIDTHLHADHITGSGQLTILTDCHSMIGMESKAKFVHIKFHDNEILNFGNIKIKAMHTPGHTPDSYCFVMEDRIFTGDTLLINATGRTDFQNGSASAQYDSLFNKLLKLPGFMRIYPGHDYNQKQYSTIDDEKKNNPRLQVKSRQEYVEMMGNLNLSFPKNMHFAVPANLNNGLTEQEVNALV</sequence>
<dbReference type="EMBL" id="DACWOD010000007">
    <property type="protein sequence ID" value="HAU2396788.1"/>
    <property type="molecule type" value="Genomic_DNA"/>
</dbReference>
<reference evidence="3" key="1">
    <citation type="journal article" date="2018" name="Genome Biol.">
        <title>SKESA: strategic k-mer extension for scrupulous assemblies.</title>
        <authorList>
            <person name="Souvorov A."/>
            <person name="Agarwala R."/>
            <person name="Lipman D.J."/>
        </authorList>
    </citation>
    <scope>NUCLEOTIDE SEQUENCE</scope>
    <source>
        <strain evidence="3">CL18-200174</strain>
    </source>
</reference>
<gene>
    <name evidence="3" type="ORF">JBK99_10675</name>
</gene>
<dbReference type="PANTHER" id="PTHR43084:SF1">
    <property type="entry name" value="PERSULFIDE DIOXYGENASE ETHE1, MITOCHONDRIAL"/>
    <property type="match status" value="1"/>
</dbReference>
<dbReference type="GO" id="GO:0070813">
    <property type="term" value="P:hydrogen sulfide metabolic process"/>
    <property type="evidence" value="ECO:0007669"/>
    <property type="project" value="TreeGrafter"/>
</dbReference>
<dbReference type="InterPro" id="IPR036866">
    <property type="entry name" value="RibonucZ/Hydroxyglut_hydro"/>
</dbReference>
<name>A0A131B9T3_LEGPN</name>
<dbReference type="GO" id="GO:0050313">
    <property type="term" value="F:sulfur dioxygenase activity"/>
    <property type="evidence" value="ECO:0007669"/>
    <property type="project" value="InterPro"/>
</dbReference>
<dbReference type="OMA" id="ETWVYPG"/>
<protein>
    <submittedName>
        <fullName evidence="3">MBL fold metallo-hydrolase</fullName>
    </submittedName>
</protein>
<dbReference type="AlphaFoldDB" id="A0A131B9T3"/>
<keyword evidence="1" id="KW-0479">Metal-binding</keyword>
<organism evidence="3 4">
    <name type="scientific">Legionella pneumophila</name>
    <dbReference type="NCBI Taxonomy" id="446"/>
    <lineage>
        <taxon>Bacteria</taxon>
        <taxon>Pseudomonadati</taxon>
        <taxon>Pseudomonadota</taxon>
        <taxon>Gammaproteobacteria</taxon>
        <taxon>Legionellales</taxon>
        <taxon>Legionellaceae</taxon>
        <taxon>Legionella</taxon>
    </lineage>
</organism>
<evidence type="ECO:0000259" key="2">
    <source>
        <dbReference type="SMART" id="SM00849"/>
    </source>
</evidence>
<dbReference type="Gene3D" id="3.60.15.10">
    <property type="entry name" value="Ribonuclease Z/Hydroxyacylglutathione hydrolase-like"/>
    <property type="match status" value="1"/>
</dbReference>
<evidence type="ECO:0000256" key="1">
    <source>
        <dbReference type="ARBA" id="ARBA00022723"/>
    </source>
</evidence>
<reference evidence="3" key="2">
    <citation type="submission" date="2019-09" db="EMBL/GenBank/DDBJ databases">
        <authorList>
            <consortium name="NCBI Pathogen Detection Project"/>
        </authorList>
    </citation>
    <scope>NUCLEOTIDE SEQUENCE</scope>
    <source>
        <strain evidence="3">CL18-200174</strain>
    </source>
</reference>
<dbReference type="GO" id="GO:0046872">
    <property type="term" value="F:metal ion binding"/>
    <property type="evidence" value="ECO:0007669"/>
    <property type="project" value="UniProtKB-KW"/>
</dbReference>
<dbReference type="RefSeq" id="WP_011945910.1">
    <property type="nucleotide sequence ID" value="NZ_BBUK01000030.1"/>
</dbReference>
<dbReference type="InterPro" id="IPR001279">
    <property type="entry name" value="Metallo-B-lactamas"/>
</dbReference>